<gene>
    <name evidence="2" type="ORF">SAMN05421823_10977</name>
</gene>
<evidence type="ECO:0000256" key="1">
    <source>
        <dbReference type="SAM" id="SignalP"/>
    </source>
</evidence>
<sequence length="179" mass="19742">MKRIPYLLIAAAVLIALPTQAQEAMLPETPVPQSITVDQGLSAARATMMQETALAYYAFWNTGKKHYLDRAVASQFIDNTLPPGRPQGPAGPLYASTNFRKAVPDLRCTVNDLLITDDKVTVRMQFTGTFTGSFGNVQGQGQPVSFLAIDILRIRDAKIIEDWHLEDNLTLMQQLGVVH</sequence>
<dbReference type="Gene3D" id="3.10.450.50">
    <property type="match status" value="1"/>
</dbReference>
<keyword evidence="3" id="KW-1185">Reference proteome</keyword>
<name>A0A1G9P4F6_9BACT</name>
<dbReference type="EMBL" id="FNFO01000009">
    <property type="protein sequence ID" value="SDL93594.1"/>
    <property type="molecule type" value="Genomic_DNA"/>
</dbReference>
<proteinExistence type="predicted"/>
<dbReference type="SUPFAM" id="SSF54427">
    <property type="entry name" value="NTF2-like"/>
    <property type="match status" value="1"/>
</dbReference>
<evidence type="ECO:0000313" key="3">
    <source>
        <dbReference type="Proteomes" id="UP000198510"/>
    </source>
</evidence>
<dbReference type="GO" id="GO:0030638">
    <property type="term" value="P:polyketide metabolic process"/>
    <property type="evidence" value="ECO:0007669"/>
    <property type="project" value="InterPro"/>
</dbReference>
<dbReference type="Pfam" id="PF07366">
    <property type="entry name" value="SnoaL"/>
    <property type="match status" value="1"/>
</dbReference>
<dbReference type="InterPro" id="IPR032710">
    <property type="entry name" value="NTF2-like_dom_sf"/>
</dbReference>
<dbReference type="RefSeq" id="WP_089685554.1">
    <property type="nucleotide sequence ID" value="NZ_FNFO01000009.1"/>
</dbReference>
<dbReference type="Proteomes" id="UP000198510">
    <property type="component" value="Unassembled WGS sequence"/>
</dbReference>
<dbReference type="AlphaFoldDB" id="A0A1G9P4F6"/>
<reference evidence="2 3" key="1">
    <citation type="submission" date="2016-10" db="EMBL/GenBank/DDBJ databases">
        <authorList>
            <person name="de Groot N.N."/>
        </authorList>
    </citation>
    <scope>NUCLEOTIDE SEQUENCE [LARGE SCALE GENOMIC DNA]</scope>
    <source>
        <strain evidence="2 3">DSM 25186</strain>
    </source>
</reference>
<dbReference type="InterPro" id="IPR009959">
    <property type="entry name" value="Cyclase_SnoaL-like"/>
</dbReference>
<dbReference type="PANTHER" id="PTHR38436">
    <property type="entry name" value="POLYKETIDE CYCLASE SNOAL-LIKE DOMAIN"/>
    <property type="match status" value="1"/>
</dbReference>
<keyword evidence="1" id="KW-0732">Signal</keyword>
<feature type="chain" id="PRO_5011770404" evidence="1">
    <location>
        <begin position="22"/>
        <end position="179"/>
    </location>
</feature>
<dbReference type="PANTHER" id="PTHR38436:SF1">
    <property type="entry name" value="ESTER CYCLASE"/>
    <property type="match status" value="1"/>
</dbReference>
<accession>A0A1G9P4F6</accession>
<dbReference type="STRING" id="1075417.SAMN05421823_10977"/>
<evidence type="ECO:0000313" key="2">
    <source>
        <dbReference type="EMBL" id="SDL93594.1"/>
    </source>
</evidence>
<organism evidence="2 3">
    <name type="scientific">Catalinimonas alkaloidigena</name>
    <dbReference type="NCBI Taxonomy" id="1075417"/>
    <lineage>
        <taxon>Bacteria</taxon>
        <taxon>Pseudomonadati</taxon>
        <taxon>Bacteroidota</taxon>
        <taxon>Cytophagia</taxon>
        <taxon>Cytophagales</taxon>
        <taxon>Catalimonadaceae</taxon>
        <taxon>Catalinimonas</taxon>
    </lineage>
</organism>
<protein>
    <submittedName>
        <fullName evidence="2">Predicted ester cyclase</fullName>
    </submittedName>
</protein>
<feature type="signal peptide" evidence="1">
    <location>
        <begin position="1"/>
        <end position="21"/>
    </location>
</feature>
<dbReference type="OrthoDB" id="4774596at2"/>